<dbReference type="PANTHER" id="PTHR22778">
    <property type="entry name" value="OVARIAN CANCER GENE-2 PROTEIN-RELATED"/>
    <property type="match status" value="1"/>
</dbReference>
<dbReference type="EMBL" id="JAHRHJ020000003">
    <property type="protein sequence ID" value="KAH9321550.1"/>
    <property type="molecule type" value="Genomic_DNA"/>
</dbReference>
<accession>A0AA38GH21</accession>
<evidence type="ECO:0000313" key="1">
    <source>
        <dbReference type="EMBL" id="KAH9321550.1"/>
    </source>
</evidence>
<organism evidence="1 2">
    <name type="scientific">Taxus chinensis</name>
    <name type="common">Chinese yew</name>
    <name type="synonym">Taxus wallichiana var. chinensis</name>
    <dbReference type="NCBI Taxonomy" id="29808"/>
    <lineage>
        <taxon>Eukaryota</taxon>
        <taxon>Viridiplantae</taxon>
        <taxon>Streptophyta</taxon>
        <taxon>Embryophyta</taxon>
        <taxon>Tracheophyta</taxon>
        <taxon>Spermatophyta</taxon>
        <taxon>Pinopsida</taxon>
        <taxon>Pinidae</taxon>
        <taxon>Conifers II</taxon>
        <taxon>Cupressales</taxon>
        <taxon>Taxaceae</taxon>
        <taxon>Taxus</taxon>
    </lineage>
</organism>
<evidence type="ECO:0000313" key="2">
    <source>
        <dbReference type="Proteomes" id="UP000824469"/>
    </source>
</evidence>
<proteinExistence type="predicted"/>
<dbReference type="PANTHER" id="PTHR22778:SF51">
    <property type="entry name" value="DIHYDROFOLATE REDUCTASE"/>
    <property type="match status" value="1"/>
</dbReference>
<feature type="non-terminal residue" evidence="1">
    <location>
        <position position="84"/>
    </location>
</feature>
<name>A0AA38GH21_TAXCH</name>
<comment type="caution">
    <text evidence="1">The sequence shown here is derived from an EMBL/GenBank/DDBJ whole genome shotgun (WGS) entry which is preliminary data.</text>
</comment>
<keyword evidence="2" id="KW-1185">Reference proteome</keyword>
<dbReference type="OMA" id="GHAIKSE"/>
<sequence>EKDFLKKVGEDLLESFVDPVVIRHPRGHTVPRLDEEGLKTMTSFLDKVEEHVHMNVGHAIKSEKLAEQSEESQFEEELIEGSFY</sequence>
<dbReference type="Proteomes" id="UP000824469">
    <property type="component" value="Unassembled WGS sequence"/>
</dbReference>
<gene>
    <name evidence="1" type="ORF">KI387_016189</name>
</gene>
<reference evidence="1 2" key="1">
    <citation type="journal article" date="2021" name="Nat. Plants">
        <title>The Taxus genome provides insights into paclitaxel biosynthesis.</title>
        <authorList>
            <person name="Xiong X."/>
            <person name="Gou J."/>
            <person name="Liao Q."/>
            <person name="Li Y."/>
            <person name="Zhou Q."/>
            <person name="Bi G."/>
            <person name="Li C."/>
            <person name="Du R."/>
            <person name="Wang X."/>
            <person name="Sun T."/>
            <person name="Guo L."/>
            <person name="Liang H."/>
            <person name="Lu P."/>
            <person name="Wu Y."/>
            <person name="Zhang Z."/>
            <person name="Ro D.K."/>
            <person name="Shang Y."/>
            <person name="Huang S."/>
            <person name="Yan J."/>
        </authorList>
    </citation>
    <scope>NUCLEOTIDE SEQUENCE [LARGE SCALE GENOMIC DNA]</scope>
    <source>
        <strain evidence="1">Ta-2019</strain>
    </source>
</reference>
<dbReference type="AlphaFoldDB" id="A0AA38GH21"/>
<protein>
    <submittedName>
        <fullName evidence="1">Uncharacterized protein</fullName>
    </submittedName>
</protein>